<organism evidence="5 6">
    <name type="scientific">Aphis gossypii</name>
    <name type="common">Cotton aphid</name>
    <dbReference type="NCBI Taxonomy" id="80765"/>
    <lineage>
        <taxon>Eukaryota</taxon>
        <taxon>Metazoa</taxon>
        <taxon>Ecdysozoa</taxon>
        <taxon>Arthropoda</taxon>
        <taxon>Hexapoda</taxon>
        <taxon>Insecta</taxon>
        <taxon>Pterygota</taxon>
        <taxon>Neoptera</taxon>
        <taxon>Paraneoptera</taxon>
        <taxon>Hemiptera</taxon>
        <taxon>Sternorrhyncha</taxon>
        <taxon>Aphidomorpha</taxon>
        <taxon>Aphidoidea</taxon>
        <taxon>Aphididae</taxon>
        <taxon>Aphidini</taxon>
        <taxon>Aphis</taxon>
        <taxon>Aphis</taxon>
    </lineage>
</organism>
<dbReference type="GO" id="GO:0016922">
    <property type="term" value="F:nuclear receptor binding"/>
    <property type="evidence" value="ECO:0007669"/>
    <property type="project" value="TreeGrafter"/>
</dbReference>
<evidence type="ECO:0008006" key="7">
    <source>
        <dbReference type="Google" id="ProtNLM"/>
    </source>
</evidence>
<dbReference type="InterPro" id="IPR000014">
    <property type="entry name" value="PAS"/>
</dbReference>
<sequence length="1401" mass="154466">MSGGASPSSALPKKKKKSDAKGQSQINKCRNEKRRREQENIYIEELAELISASLADMNSLSVKPDKCAILQETVKQVRAGILRLSSDQTKSLISTEAAVQQGEVSSSKPTRISNTELAPLLLSALDGFLFVVNADSQIEFVTENIQQFLHYNKEELLGKSVYNIIHHGDHTKFGVLLNNSLLIYDSSIGPLGSNVPTTPLMEQSPSGSKGNNWNQRFTKKFNCRLLIKPPSDQDQTIEEKQTRVSQYETLQISSTKINGGMVDDEDSTDGISQNLLCIARRVPYNEKHLSPPLEQFTIKLDQNGKILALDTKDVSDVYAQHINKDCLAGRMLHDKCHKNDVIKVANHLQETRRAGFGTSPVYKLHLIEDKYVKVQTKSKYFRSSENQEMDFIMAAHSIIVDNEMCAMIESNSARAAAADPLNGTDPLMTNSVGSNQSVSILQSESKFSNDYNMTPSADLNFSDFGLFPSTTFGDMLQENKWSESSTNSVEAPSKITPVPSPATVSSNPHTPVAQSHVDRMESARLRDLLMNRTDGSAKENNVSKNKHNILKELLNADEMASPSADNDSTNHSTPPSPSNVRQASRSNSNMNDAPSTPNNATTSNNNNNMLITLLNDKSKDEDIEARAGLKKQNDLLQQLLKDDDNVRQHGIMLEQNDQHSNEDLILNSMGFRILSPTSPDSHNHGRKRNSISADDENDHPPLKRTNSSSGGSSGPSVLESMPSPSGSQAQVTNSKLRERNKMLASLLAKDPPPTAIPAIPASVISATPQDKLVTIIKQQQQQQQQSASGWNMNSGQHSMTSSNVQQNQLHSHQKILLQKSGNNLYLNHMLDQPQANQSQNQIQIQQMRQVTSSAISGYSSLLSNIAESNSNSLQFNSDPELSELLEEVMDIMNVNSDNTTLLNLFNVLETPNVPNPVGQTTTNQNSYNSLMNEKMAVNAIQKSLMQVESTVKSPSPMNYGSPTGSNHHAQNQFIPPPAYQPQQKNTVRFNPQQSPRPPYPKNVQTPPLQQQQLLLQQQQQQKQRLIQQQQQKQRLLQQQQQQKIMVVTTNAATLPTPDPTAALQTIDSLLNNTGPPNVALQRSSSVPDSQSQLSPVYAAPCSVLLNSSQISPSSNRQPPYSTLTQQSFPILNYGTTTQTQTTTQAQQIVQQTTSRVSPSSHSQYQNPINPCVSQQQQTPNIYISQTQQPGVWTQQRLTLHQQQNPMLNAQLQITGGFNNNPVRQNFINQQQLSHGSATRVLTSPVGYNTEVPPNTNCQPQQQQQQQYRLSRNINMTTTNSQIQGGNNGVTEFTRNELRAFVGVRSQQQGVTRLSNQLLPGQNVNSAELDPLGLSFDMSPSGGNESPKWSNLNSDLSSSSPQPQGIPARNSINDSSRTSSANSTTNVTDQKSSPLLQKLLSD</sequence>
<feature type="compositionally biased region" description="Polar residues" evidence="2">
    <location>
        <begin position="580"/>
        <end position="592"/>
    </location>
</feature>
<dbReference type="Proteomes" id="UP001154329">
    <property type="component" value="Chromosome 3"/>
</dbReference>
<reference evidence="5" key="1">
    <citation type="submission" date="2022-02" db="EMBL/GenBank/DDBJ databases">
        <authorList>
            <person name="King R."/>
        </authorList>
    </citation>
    <scope>NUCLEOTIDE SEQUENCE</scope>
</reference>
<feature type="region of interest" description="Disordered" evidence="2">
    <location>
        <begin position="1"/>
        <end position="34"/>
    </location>
</feature>
<dbReference type="GO" id="GO:0032870">
    <property type="term" value="P:cellular response to hormone stimulus"/>
    <property type="evidence" value="ECO:0007669"/>
    <property type="project" value="TreeGrafter"/>
</dbReference>
<feature type="compositionally biased region" description="Low complexity" evidence="2">
    <location>
        <begin position="707"/>
        <end position="716"/>
    </location>
</feature>
<dbReference type="GO" id="GO:0003713">
    <property type="term" value="F:transcription coactivator activity"/>
    <property type="evidence" value="ECO:0007669"/>
    <property type="project" value="InterPro"/>
</dbReference>
<dbReference type="InterPro" id="IPR011598">
    <property type="entry name" value="bHLH_dom"/>
</dbReference>
<dbReference type="InterPro" id="IPR013767">
    <property type="entry name" value="PAS_fold"/>
</dbReference>
<feature type="compositionally biased region" description="Polar residues" evidence="2">
    <location>
        <begin position="949"/>
        <end position="973"/>
    </location>
</feature>
<feature type="compositionally biased region" description="Low complexity" evidence="2">
    <location>
        <begin position="593"/>
        <end position="607"/>
    </location>
</feature>
<dbReference type="SMART" id="SM00091">
    <property type="entry name" value="PAS"/>
    <property type="match status" value="1"/>
</dbReference>
<protein>
    <recommendedName>
        <fullName evidence="7">Nuclear receptor coactivator 2</fullName>
    </recommendedName>
</protein>
<dbReference type="CDD" id="cd11439">
    <property type="entry name" value="bHLH-PAS_SRC"/>
    <property type="match status" value="1"/>
</dbReference>
<evidence type="ECO:0000256" key="1">
    <source>
        <dbReference type="SAM" id="Coils"/>
    </source>
</evidence>
<feature type="region of interest" description="Disordered" evidence="2">
    <location>
        <begin position="560"/>
        <end position="607"/>
    </location>
</feature>
<feature type="region of interest" description="Disordered" evidence="2">
    <location>
        <begin position="949"/>
        <end position="1006"/>
    </location>
</feature>
<dbReference type="GO" id="GO:0045944">
    <property type="term" value="P:positive regulation of transcription by RNA polymerase II"/>
    <property type="evidence" value="ECO:0007669"/>
    <property type="project" value="TreeGrafter"/>
</dbReference>
<dbReference type="SUPFAM" id="SSF47459">
    <property type="entry name" value="HLH, helix-loop-helix DNA-binding domain"/>
    <property type="match status" value="1"/>
</dbReference>
<dbReference type="GO" id="GO:0005634">
    <property type="term" value="C:nucleus"/>
    <property type="evidence" value="ECO:0007669"/>
    <property type="project" value="InterPro"/>
</dbReference>
<dbReference type="Pfam" id="PF23172">
    <property type="entry name" value="bHLH_NCOA"/>
    <property type="match status" value="1"/>
</dbReference>
<keyword evidence="6" id="KW-1185">Reference proteome</keyword>
<feature type="region of interest" description="Disordered" evidence="2">
    <location>
        <begin position="1329"/>
        <end position="1401"/>
    </location>
</feature>
<feature type="compositionally biased region" description="Low complexity" evidence="2">
    <location>
        <begin position="1"/>
        <end position="11"/>
    </location>
</feature>
<keyword evidence="1" id="KW-0175">Coiled coil</keyword>
<evidence type="ECO:0000256" key="2">
    <source>
        <dbReference type="SAM" id="MobiDB-lite"/>
    </source>
</evidence>
<feature type="compositionally biased region" description="Polar residues" evidence="2">
    <location>
        <begin position="786"/>
        <end position="810"/>
    </location>
</feature>
<evidence type="ECO:0000259" key="3">
    <source>
        <dbReference type="SMART" id="SM00091"/>
    </source>
</evidence>
<proteinExistence type="predicted"/>
<dbReference type="EMBL" id="OU899036">
    <property type="protein sequence ID" value="CAH1732611.1"/>
    <property type="molecule type" value="Genomic_DNA"/>
</dbReference>
<reference evidence="5" key="2">
    <citation type="submission" date="2022-10" db="EMBL/GenBank/DDBJ databases">
        <authorList>
            <consortium name="ENA_rothamsted_submissions"/>
            <consortium name="culmorum"/>
            <person name="King R."/>
        </authorList>
    </citation>
    <scope>NUCLEOTIDE SEQUENCE</scope>
</reference>
<dbReference type="SUPFAM" id="SSF55785">
    <property type="entry name" value="PYP-like sensor domain (PAS domain)"/>
    <property type="match status" value="1"/>
</dbReference>
<feature type="compositionally biased region" description="Polar residues" evidence="2">
    <location>
        <begin position="722"/>
        <end position="733"/>
    </location>
</feature>
<evidence type="ECO:0000259" key="4">
    <source>
        <dbReference type="SMART" id="SM00353"/>
    </source>
</evidence>
<dbReference type="InterPro" id="IPR036638">
    <property type="entry name" value="HLH_DNA-bd_sf"/>
</dbReference>
<dbReference type="CDD" id="cd00130">
    <property type="entry name" value="PAS"/>
    <property type="match status" value="1"/>
</dbReference>
<gene>
    <name evidence="5" type="ORF">APHIGO_LOCUS9076</name>
</gene>
<feature type="region of interest" description="Disordered" evidence="2">
    <location>
        <begin position="481"/>
        <end position="518"/>
    </location>
</feature>
<feature type="compositionally biased region" description="Polar residues" evidence="2">
    <location>
        <begin position="980"/>
        <end position="993"/>
    </location>
</feature>
<evidence type="ECO:0000313" key="5">
    <source>
        <dbReference type="EMBL" id="CAH1732611.1"/>
    </source>
</evidence>
<feature type="compositionally biased region" description="Polar residues" evidence="2">
    <location>
        <begin position="502"/>
        <end position="513"/>
    </location>
</feature>
<feature type="domain" description="BHLH" evidence="4">
    <location>
        <begin position="29"/>
        <end position="88"/>
    </location>
</feature>
<dbReference type="InterPro" id="IPR035965">
    <property type="entry name" value="PAS-like_dom_sf"/>
</dbReference>
<dbReference type="InterPro" id="IPR017426">
    <property type="entry name" value="Nuclear_rcpt_coactivator"/>
</dbReference>
<evidence type="ECO:0000313" key="6">
    <source>
        <dbReference type="Proteomes" id="UP001154329"/>
    </source>
</evidence>
<accession>A0A9P0NK71</accession>
<feature type="region of interest" description="Disordered" evidence="2">
    <location>
        <begin position="778"/>
        <end position="810"/>
    </location>
</feature>
<dbReference type="SMART" id="SM00353">
    <property type="entry name" value="HLH"/>
    <property type="match status" value="1"/>
</dbReference>
<dbReference type="Pfam" id="PF00989">
    <property type="entry name" value="PAS"/>
    <property type="match status" value="1"/>
</dbReference>
<feature type="domain" description="PAS" evidence="3">
    <location>
        <begin position="116"/>
        <end position="182"/>
    </location>
</feature>
<dbReference type="GO" id="GO:0046983">
    <property type="term" value="F:protein dimerization activity"/>
    <property type="evidence" value="ECO:0007669"/>
    <property type="project" value="InterPro"/>
</dbReference>
<dbReference type="Gene3D" id="3.30.450.20">
    <property type="entry name" value="PAS domain"/>
    <property type="match status" value="2"/>
</dbReference>
<dbReference type="Pfam" id="PF14598">
    <property type="entry name" value="PAS_11"/>
    <property type="match status" value="1"/>
</dbReference>
<feature type="compositionally biased region" description="Low complexity" evidence="2">
    <location>
        <begin position="1369"/>
        <end position="1401"/>
    </location>
</feature>
<feature type="compositionally biased region" description="Low complexity" evidence="2">
    <location>
        <begin position="1349"/>
        <end position="1359"/>
    </location>
</feature>
<dbReference type="PANTHER" id="PTHR10684:SF4">
    <property type="entry name" value="TAIMAN, ISOFORM G"/>
    <property type="match status" value="1"/>
</dbReference>
<name>A0A9P0NK71_APHGO</name>
<dbReference type="PANTHER" id="PTHR10684">
    <property type="entry name" value="NUCLEAR RECEPTOR COACTIVATOR"/>
    <property type="match status" value="1"/>
</dbReference>
<feature type="region of interest" description="Disordered" evidence="2">
    <location>
        <begin position="675"/>
        <end position="733"/>
    </location>
</feature>
<dbReference type="Gene3D" id="4.10.280.10">
    <property type="entry name" value="Helix-loop-helix DNA-binding domain"/>
    <property type="match status" value="1"/>
</dbReference>
<dbReference type="InterPro" id="IPR056193">
    <property type="entry name" value="bHLH_NCOA1-3"/>
</dbReference>
<feature type="coiled-coil region" evidence="1">
    <location>
        <begin position="1008"/>
        <end position="1042"/>
    </location>
</feature>